<proteinExistence type="predicted"/>
<accession>A0A2G9HHF3</accession>
<dbReference type="OrthoDB" id="927425at2759"/>
<evidence type="ECO:0000256" key="1">
    <source>
        <dbReference type="SAM" id="MobiDB-lite"/>
    </source>
</evidence>
<feature type="region of interest" description="Disordered" evidence="1">
    <location>
        <begin position="20"/>
        <end position="44"/>
    </location>
</feature>
<sequence length="122" mass="13112">MTEENEIVWEAEEVSGCQFMGGTNVQSSQQPPMQSSSTATTKRDKLPVRKNLGVKIRGKSNHFASVKLNQSSSVSTPVIVKGGLNFVTVSNLQSAQGNHKRKNIGEVEKGDGSVGKGKKPKK</sequence>
<evidence type="ECO:0000313" key="3">
    <source>
        <dbReference type="Proteomes" id="UP000231279"/>
    </source>
</evidence>
<organism evidence="2 3">
    <name type="scientific">Handroanthus impetiginosus</name>
    <dbReference type="NCBI Taxonomy" id="429701"/>
    <lineage>
        <taxon>Eukaryota</taxon>
        <taxon>Viridiplantae</taxon>
        <taxon>Streptophyta</taxon>
        <taxon>Embryophyta</taxon>
        <taxon>Tracheophyta</taxon>
        <taxon>Spermatophyta</taxon>
        <taxon>Magnoliopsida</taxon>
        <taxon>eudicotyledons</taxon>
        <taxon>Gunneridae</taxon>
        <taxon>Pentapetalae</taxon>
        <taxon>asterids</taxon>
        <taxon>lamiids</taxon>
        <taxon>Lamiales</taxon>
        <taxon>Bignoniaceae</taxon>
        <taxon>Crescentiina</taxon>
        <taxon>Tabebuia alliance</taxon>
        <taxon>Handroanthus</taxon>
    </lineage>
</organism>
<protein>
    <submittedName>
        <fullName evidence="2">Uncharacterized protein</fullName>
    </submittedName>
</protein>
<feature type="compositionally biased region" description="Low complexity" evidence="1">
    <location>
        <begin position="26"/>
        <end position="37"/>
    </location>
</feature>
<evidence type="ECO:0000313" key="2">
    <source>
        <dbReference type="EMBL" id="PIN16962.1"/>
    </source>
</evidence>
<dbReference type="AlphaFoldDB" id="A0A2G9HHF3"/>
<reference evidence="3" key="1">
    <citation type="journal article" date="2018" name="Gigascience">
        <title>Genome assembly of the Pink Ipe (Handroanthus impetiginosus, Bignoniaceae), a highly valued, ecologically keystone Neotropical timber forest tree.</title>
        <authorList>
            <person name="Silva-Junior O.B."/>
            <person name="Grattapaglia D."/>
            <person name="Novaes E."/>
            <person name="Collevatti R.G."/>
        </authorList>
    </citation>
    <scope>NUCLEOTIDE SEQUENCE [LARGE SCALE GENOMIC DNA]</scope>
    <source>
        <strain evidence="3">cv. UFG-1</strain>
    </source>
</reference>
<comment type="caution">
    <text evidence="2">The sequence shown here is derived from an EMBL/GenBank/DDBJ whole genome shotgun (WGS) entry which is preliminary data.</text>
</comment>
<feature type="region of interest" description="Disordered" evidence="1">
    <location>
        <begin position="93"/>
        <end position="122"/>
    </location>
</feature>
<gene>
    <name evidence="2" type="ORF">CDL12_10384</name>
</gene>
<name>A0A2G9HHF3_9LAMI</name>
<dbReference type="Proteomes" id="UP000231279">
    <property type="component" value="Unassembled WGS sequence"/>
</dbReference>
<dbReference type="EMBL" id="NKXS01001769">
    <property type="protein sequence ID" value="PIN16962.1"/>
    <property type="molecule type" value="Genomic_DNA"/>
</dbReference>
<keyword evidence="3" id="KW-1185">Reference proteome</keyword>